<dbReference type="Proteomes" id="UP001249851">
    <property type="component" value="Unassembled WGS sequence"/>
</dbReference>
<dbReference type="EMBL" id="JARQWQ010000036">
    <property type="protein sequence ID" value="KAK2560409.1"/>
    <property type="molecule type" value="Genomic_DNA"/>
</dbReference>
<accession>A0AAD9QFX2</accession>
<name>A0AAD9QFX2_ACRCE</name>
<sequence length="209" mass="24239">MTLNADKCKVMNIDFKKNRHAFEPVIVDGKELSVVSSAKILGVTLSCDLTWNDHVNEAIRKANERLYFLVLLKRAGVNPPDIINFYCIVVRPVLEYCSPIFHHALPEYLINDIARVQKRALSIILPDCPYSLCLSIYDRDTLWSPREEQCFKLFNVIPGNHKLSHSLPPKNVNHYNLRRNRKYDLPSVRTKRFQRSFIPAMCRLTNNTV</sequence>
<evidence type="ECO:0000313" key="2">
    <source>
        <dbReference type="Proteomes" id="UP001249851"/>
    </source>
</evidence>
<proteinExistence type="predicted"/>
<dbReference type="PANTHER" id="PTHR33332">
    <property type="entry name" value="REVERSE TRANSCRIPTASE DOMAIN-CONTAINING PROTEIN"/>
    <property type="match status" value="1"/>
</dbReference>
<comment type="caution">
    <text evidence="1">The sequence shown here is derived from an EMBL/GenBank/DDBJ whole genome shotgun (WGS) entry which is preliminary data.</text>
</comment>
<reference evidence="1" key="2">
    <citation type="journal article" date="2023" name="Science">
        <title>Genomic signatures of disease resistance in endangered staghorn corals.</title>
        <authorList>
            <person name="Vollmer S.V."/>
            <person name="Selwyn J.D."/>
            <person name="Despard B.A."/>
            <person name="Roesel C.L."/>
        </authorList>
    </citation>
    <scope>NUCLEOTIDE SEQUENCE</scope>
    <source>
        <strain evidence="1">K2</strain>
    </source>
</reference>
<evidence type="ECO:0000313" key="1">
    <source>
        <dbReference type="EMBL" id="KAK2560409.1"/>
    </source>
</evidence>
<protein>
    <recommendedName>
        <fullName evidence="3">RNA-directed DNA polymerase from mobile element jockey</fullName>
    </recommendedName>
</protein>
<keyword evidence="2" id="KW-1185">Reference proteome</keyword>
<reference evidence="1" key="1">
    <citation type="journal article" date="2023" name="G3 (Bethesda)">
        <title>Whole genome assembly and annotation of the endangered Caribbean coral Acropora cervicornis.</title>
        <authorList>
            <person name="Selwyn J.D."/>
            <person name="Vollmer S.V."/>
        </authorList>
    </citation>
    <scope>NUCLEOTIDE SEQUENCE</scope>
    <source>
        <strain evidence="1">K2</strain>
    </source>
</reference>
<gene>
    <name evidence="1" type="ORF">P5673_016751</name>
</gene>
<evidence type="ECO:0008006" key="3">
    <source>
        <dbReference type="Google" id="ProtNLM"/>
    </source>
</evidence>
<organism evidence="1 2">
    <name type="scientific">Acropora cervicornis</name>
    <name type="common">Staghorn coral</name>
    <dbReference type="NCBI Taxonomy" id="6130"/>
    <lineage>
        <taxon>Eukaryota</taxon>
        <taxon>Metazoa</taxon>
        <taxon>Cnidaria</taxon>
        <taxon>Anthozoa</taxon>
        <taxon>Hexacorallia</taxon>
        <taxon>Scleractinia</taxon>
        <taxon>Astrocoeniina</taxon>
        <taxon>Acroporidae</taxon>
        <taxon>Acropora</taxon>
    </lineage>
</organism>
<dbReference type="AlphaFoldDB" id="A0AAD9QFX2"/>